<accession>A0A174NDY2</accession>
<keyword evidence="2" id="KW-0238">DNA-binding</keyword>
<keyword evidence="1" id="KW-0805">Transcription regulation</keyword>
<reference evidence="5 6" key="1">
    <citation type="submission" date="2015-09" db="EMBL/GenBank/DDBJ databases">
        <authorList>
            <consortium name="Pathogen Informatics"/>
        </authorList>
    </citation>
    <scope>NUCLEOTIDE SEQUENCE [LARGE SCALE GENOMIC DNA]</scope>
    <source>
        <strain evidence="5 6">2789STDY5608850</strain>
    </source>
</reference>
<dbReference type="AlphaFoldDB" id="A0A174NDY2"/>
<dbReference type="InterPro" id="IPR012318">
    <property type="entry name" value="HTH_CRP"/>
</dbReference>
<evidence type="ECO:0000256" key="1">
    <source>
        <dbReference type="ARBA" id="ARBA00023015"/>
    </source>
</evidence>
<dbReference type="Proteomes" id="UP000095651">
    <property type="component" value="Unassembled WGS sequence"/>
</dbReference>
<dbReference type="SUPFAM" id="SSF46785">
    <property type="entry name" value="Winged helix' DNA-binding domain"/>
    <property type="match status" value="1"/>
</dbReference>
<dbReference type="InterPro" id="IPR014710">
    <property type="entry name" value="RmlC-like_jellyroll"/>
</dbReference>
<dbReference type="GO" id="GO:0006355">
    <property type="term" value="P:regulation of DNA-templated transcription"/>
    <property type="evidence" value="ECO:0007669"/>
    <property type="project" value="InterPro"/>
</dbReference>
<dbReference type="SMART" id="SM00419">
    <property type="entry name" value="HTH_CRP"/>
    <property type="match status" value="1"/>
</dbReference>
<dbReference type="SUPFAM" id="SSF51206">
    <property type="entry name" value="cAMP-binding domain-like"/>
    <property type="match status" value="1"/>
</dbReference>
<evidence type="ECO:0000259" key="4">
    <source>
        <dbReference type="PROSITE" id="PS51063"/>
    </source>
</evidence>
<proteinExistence type="predicted"/>
<dbReference type="Gene3D" id="2.60.120.10">
    <property type="entry name" value="Jelly Rolls"/>
    <property type="match status" value="1"/>
</dbReference>
<evidence type="ECO:0000313" key="6">
    <source>
        <dbReference type="Proteomes" id="UP000095651"/>
    </source>
</evidence>
<evidence type="ECO:0000256" key="3">
    <source>
        <dbReference type="ARBA" id="ARBA00023163"/>
    </source>
</evidence>
<dbReference type="Pfam" id="PF13545">
    <property type="entry name" value="HTH_Crp_2"/>
    <property type="match status" value="1"/>
</dbReference>
<protein>
    <submittedName>
        <fullName evidence="5">Transcriptional activator FtrB</fullName>
    </submittedName>
</protein>
<keyword evidence="3" id="KW-0804">Transcription</keyword>
<dbReference type="InterPro" id="IPR018490">
    <property type="entry name" value="cNMP-bd_dom_sf"/>
</dbReference>
<sequence length="226" mass="26331">MDQNGVKQYFERYGMRIEVKRETSICNPRLSDSYIYYLVEGIASLTSLTMDGEEKDFIYFPHDHLLGFAPALMRHYRKIRGEERTLSGDGSLQEKIPFGIDTKTDCVFYRLDERTFEILLEEDSRFLSYIMEAVTCNYVTLVRKFHDTQEECASKRLYKWFLAFSSREGQYRAVPHGFTYAEIAKYLGMHPVTVSKLSSALKKAGIIKKEKGRILIIDEDRLKALI</sequence>
<evidence type="ECO:0000256" key="2">
    <source>
        <dbReference type="ARBA" id="ARBA00023125"/>
    </source>
</evidence>
<feature type="domain" description="HTH crp-type" evidence="4">
    <location>
        <begin position="151"/>
        <end position="220"/>
    </location>
</feature>
<dbReference type="PROSITE" id="PS51063">
    <property type="entry name" value="HTH_CRP_2"/>
    <property type="match status" value="1"/>
</dbReference>
<dbReference type="InterPro" id="IPR036390">
    <property type="entry name" value="WH_DNA-bd_sf"/>
</dbReference>
<gene>
    <name evidence="5" type="ORF">ERS852407_06029</name>
</gene>
<dbReference type="EMBL" id="CYZE01000035">
    <property type="protein sequence ID" value="CUP46872.1"/>
    <property type="molecule type" value="Genomic_DNA"/>
</dbReference>
<name>A0A174NDY2_9FIRM</name>
<dbReference type="RefSeq" id="WP_055660846.1">
    <property type="nucleotide sequence ID" value="NZ_CABIXC010000035.1"/>
</dbReference>
<dbReference type="GO" id="GO:0003677">
    <property type="term" value="F:DNA binding"/>
    <property type="evidence" value="ECO:0007669"/>
    <property type="project" value="UniProtKB-KW"/>
</dbReference>
<organism evidence="5 6">
    <name type="scientific">Hungatella hathewayi</name>
    <dbReference type="NCBI Taxonomy" id="154046"/>
    <lineage>
        <taxon>Bacteria</taxon>
        <taxon>Bacillati</taxon>
        <taxon>Bacillota</taxon>
        <taxon>Clostridia</taxon>
        <taxon>Lachnospirales</taxon>
        <taxon>Lachnospiraceae</taxon>
        <taxon>Hungatella</taxon>
    </lineage>
</organism>
<evidence type="ECO:0000313" key="5">
    <source>
        <dbReference type="EMBL" id="CUP46872.1"/>
    </source>
</evidence>